<keyword evidence="2" id="KW-1185">Reference proteome</keyword>
<comment type="caution">
    <text evidence="1">The sequence shown here is derived from an EMBL/GenBank/DDBJ whole genome shotgun (WGS) entry which is preliminary data.</text>
</comment>
<evidence type="ECO:0000313" key="1">
    <source>
        <dbReference type="EMBL" id="KAJ6303790.1"/>
    </source>
</evidence>
<proteinExistence type="predicted"/>
<evidence type="ECO:0000313" key="2">
    <source>
        <dbReference type="Proteomes" id="UP001141253"/>
    </source>
</evidence>
<dbReference type="EMBL" id="JAPFFI010000027">
    <property type="protein sequence ID" value="KAJ6303790.1"/>
    <property type="molecule type" value="Genomic_DNA"/>
</dbReference>
<dbReference type="PANTHER" id="PTHR34121">
    <property type="entry name" value="MYOSIN-11"/>
    <property type="match status" value="1"/>
</dbReference>
<reference evidence="1" key="2">
    <citation type="journal article" date="2023" name="Int. J. Mol. Sci.">
        <title>De Novo Assembly and Annotation of 11 Diverse Shrub Willow (Salix) Genomes Reveals Novel Gene Organization in Sex-Linked Regions.</title>
        <authorList>
            <person name="Hyden B."/>
            <person name="Feng K."/>
            <person name="Yates T.B."/>
            <person name="Jawdy S."/>
            <person name="Cereghino C."/>
            <person name="Smart L.B."/>
            <person name="Muchero W."/>
        </authorList>
    </citation>
    <scope>NUCLEOTIDE SEQUENCE</scope>
    <source>
        <tissue evidence="1">Shoot tip</tissue>
    </source>
</reference>
<dbReference type="PANTHER" id="PTHR34121:SF5">
    <property type="entry name" value="CENTROSOMAL PROTEIN OF 135 KDA-LIKE PROTEIN"/>
    <property type="match status" value="1"/>
</dbReference>
<reference evidence="1" key="1">
    <citation type="submission" date="2022-10" db="EMBL/GenBank/DDBJ databases">
        <authorList>
            <person name="Hyden B.L."/>
            <person name="Feng K."/>
            <person name="Yates T."/>
            <person name="Jawdy S."/>
            <person name="Smart L.B."/>
            <person name="Muchero W."/>
        </authorList>
    </citation>
    <scope>NUCLEOTIDE SEQUENCE</scope>
    <source>
        <tissue evidence="1">Shoot tip</tissue>
    </source>
</reference>
<name>A0ABQ8ZPP1_9ROSI</name>
<protein>
    <submittedName>
        <fullName evidence="1">Uncharacterized protein</fullName>
    </submittedName>
</protein>
<gene>
    <name evidence="1" type="ORF">OIU77_017630</name>
</gene>
<sequence length="74" mass="8014">MSWIRTAVNRAVEVGGKTNITRTVRSYADSVVLHAGNAVSEGAKIIQDHIGPSSRSLQSFRLTAKKIRGCICVM</sequence>
<accession>A0ABQ8ZPP1</accession>
<organism evidence="1 2">
    <name type="scientific">Salix suchowensis</name>
    <dbReference type="NCBI Taxonomy" id="1278906"/>
    <lineage>
        <taxon>Eukaryota</taxon>
        <taxon>Viridiplantae</taxon>
        <taxon>Streptophyta</taxon>
        <taxon>Embryophyta</taxon>
        <taxon>Tracheophyta</taxon>
        <taxon>Spermatophyta</taxon>
        <taxon>Magnoliopsida</taxon>
        <taxon>eudicotyledons</taxon>
        <taxon>Gunneridae</taxon>
        <taxon>Pentapetalae</taxon>
        <taxon>rosids</taxon>
        <taxon>fabids</taxon>
        <taxon>Malpighiales</taxon>
        <taxon>Salicaceae</taxon>
        <taxon>Saliceae</taxon>
        <taxon>Salix</taxon>
    </lineage>
</organism>
<dbReference type="Proteomes" id="UP001141253">
    <property type="component" value="Chromosome 16"/>
</dbReference>